<name>A0A1G5H8D4_9RHOB</name>
<reference evidence="2 3" key="1">
    <citation type="submission" date="2016-10" db="EMBL/GenBank/DDBJ databases">
        <authorList>
            <person name="de Groot N.N."/>
        </authorList>
    </citation>
    <scope>NUCLEOTIDE SEQUENCE [LARGE SCALE GENOMIC DNA]</scope>
    <source>
        <strain evidence="2 3">CGMCC 1.8925</strain>
    </source>
</reference>
<protein>
    <recommendedName>
        <fullName evidence="4">Holin-X, holin superfamily III</fullName>
    </recommendedName>
</protein>
<evidence type="ECO:0000313" key="3">
    <source>
        <dbReference type="Proteomes" id="UP000199502"/>
    </source>
</evidence>
<feature type="transmembrane region" description="Helical" evidence="1">
    <location>
        <begin position="21"/>
        <end position="44"/>
    </location>
</feature>
<dbReference type="OrthoDB" id="7773672at2"/>
<keyword evidence="1" id="KW-0812">Transmembrane</keyword>
<dbReference type="Proteomes" id="UP000199502">
    <property type="component" value="Unassembled WGS sequence"/>
</dbReference>
<feature type="transmembrane region" description="Helical" evidence="1">
    <location>
        <begin position="50"/>
        <end position="73"/>
    </location>
</feature>
<gene>
    <name evidence="2" type="ORF">SAMN05660710_02007</name>
</gene>
<evidence type="ECO:0008006" key="4">
    <source>
        <dbReference type="Google" id="ProtNLM"/>
    </source>
</evidence>
<organism evidence="2 3">
    <name type="scientific">Paracoccus tibetensis</name>
    <dbReference type="NCBI Taxonomy" id="336292"/>
    <lineage>
        <taxon>Bacteria</taxon>
        <taxon>Pseudomonadati</taxon>
        <taxon>Pseudomonadota</taxon>
        <taxon>Alphaproteobacteria</taxon>
        <taxon>Rhodobacterales</taxon>
        <taxon>Paracoccaceae</taxon>
        <taxon>Paracoccus</taxon>
    </lineage>
</organism>
<evidence type="ECO:0000313" key="2">
    <source>
        <dbReference type="EMBL" id="SCY59218.1"/>
    </source>
</evidence>
<dbReference type="EMBL" id="FMVT01000006">
    <property type="protein sequence ID" value="SCY59218.1"/>
    <property type="molecule type" value="Genomic_DNA"/>
</dbReference>
<keyword evidence="1" id="KW-1133">Transmembrane helix</keyword>
<dbReference type="InterPro" id="IPR036259">
    <property type="entry name" value="MFS_trans_sf"/>
</dbReference>
<dbReference type="AlphaFoldDB" id="A0A1G5H8D4"/>
<accession>A0A1G5H8D4</accession>
<evidence type="ECO:0000256" key="1">
    <source>
        <dbReference type="SAM" id="Phobius"/>
    </source>
</evidence>
<dbReference type="SUPFAM" id="SSF103473">
    <property type="entry name" value="MFS general substrate transporter"/>
    <property type="match status" value="1"/>
</dbReference>
<dbReference type="RefSeq" id="WP_090743379.1">
    <property type="nucleotide sequence ID" value="NZ_FMVT01000006.1"/>
</dbReference>
<proteinExistence type="predicted"/>
<keyword evidence="3" id="KW-1185">Reference proteome</keyword>
<keyword evidence="1" id="KW-0472">Membrane</keyword>
<sequence length="223" mass="23679">MFDFAHNLKLAVSDRVKGVGLKAAGGVIAAVAAGFLIAALWAFLAHELGWGSALASLAIAVLLLVVAAILFVVSKPKHRMPTTDDLKREVEARVTLASNAAADRARAEAARVMDMAENKAHSLMDQVSYRATKLADDAERKVFGTVRQGAVAMGLTSENVRDVKRQAAHGQAAVSRAANSNAGSMAKLLGAFAVGVTLAAKLSERRDDDEDDYDYEFDPDDII</sequence>